<dbReference type="Gene3D" id="1.10.260.40">
    <property type="entry name" value="lambda repressor-like DNA-binding domains"/>
    <property type="match status" value="1"/>
</dbReference>
<dbReference type="InterPro" id="IPR010982">
    <property type="entry name" value="Lambda_DNA-bd_dom_sf"/>
</dbReference>
<evidence type="ECO:0000256" key="1">
    <source>
        <dbReference type="ARBA" id="ARBA00022491"/>
    </source>
</evidence>
<dbReference type="RefSeq" id="WP_167141506.1">
    <property type="nucleotide sequence ID" value="NZ_VWXD01000008.1"/>
</dbReference>
<dbReference type="SUPFAM" id="SSF47413">
    <property type="entry name" value="lambda repressor-like DNA-binding domains"/>
    <property type="match status" value="1"/>
</dbReference>
<evidence type="ECO:0000256" key="2">
    <source>
        <dbReference type="ARBA" id="ARBA00023015"/>
    </source>
</evidence>
<dbReference type="PANTHER" id="PTHR30146">
    <property type="entry name" value="LACI-RELATED TRANSCRIPTIONAL REPRESSOR"/>
    <property type="match status" value="1"/>
</dbReference>
<organism evidence="6 7">
    <name type="scientific">Candidatus Pantoea formicae</name>
    <dbReference type="NCBI Taxonomy" id="2608355"/>
    <lineage>
        <taxon>Bacteria</taxon>
        <taxon>Pseudomonadati</taxon>
        <taxon>Pseudomonadota</taxon>
        <taxon>Gammaproteobacteria</taxon>
        <taxon>Enterobacterales</taxon>
        <taxon>Erwiniaceae</taxon>
        <taxon>Pantoea</taxon>
    </lineage>
</organism>
<keyword evidence="2" id="KW-0805">Transcription regulation</keyword>
<dbReference type="Gene3D" id="3.40.50.2300">
    <property type="match status" value="2"/>
</dbReference>
<evidence type="ECO:0000313" key="7">
    <source>
        <dbReference type="Proteomes" id="UP000780690"/>
    </source>
</evidence>
<keyword evidence="7" id="KW-1185">Reference proteome</keyword>
<comment type="caution">
    <text evidence="6">The sequence shown here is derived from an EMBL/GenBank/DDBJ whole genome shotgun (WGS) entry which is preliminary data.</text>
</comment>
<keyword evidence="3" id="KW-0238">DNA-binding</keyword>
<dbReference type="CDD" id="cd01392">
    <property type="entry name" value="HTH_LacI"/>
    <property type="match status" value="1"/>
</dbReference>
<reference evidence="6 7" key="1">
    <citation type="journal article" date="2019" name="bioRxiv">
        <title>Bacteria contribute to plant secondary compound degradation in a generalist herbivore system.</title>
        <authorList>
            <person name="Francoeur C.B."/>
            <person name="Khadempour L."/>
            <person name="Moreira-Soto R.D."/>
            <person name="Gotting K."/>
            <person name="Book A.J."/>
            <person name="Pinto-Tomas A.A."/>
            <person name="Keefover-Ring K."/>
            <person name="Currie C.R."/>
        </authorList>
    </citation>
    <scope>NUCLEOTIDE SEQUENCE [LARGE SCALE GENOMIC DNA]</scope>
    <source>
        <strain evidence="6 7">Acro-805</strain>
    </source>
</reference>
<proteinExistence type="predicted"/>
<dbReference type="InterPro" id="IPR028082">
    <property type="entry name" value="Peripla_BP_I"/>
</dbReference>
<protein>
    <submittedName>
        <fullName evidence="6">Substrate-binding domain-containing protein</fullName>
    </submittedName>
</protein>
<dbReference type="SUPFAM" id="SSF53822">
    <property type="entry name" value="Periplasmic binding protein-like I"/>
    <property type="match status" value="1"/>
</dbReference>
<dbReference type="PROSITE" id="PS50932">
    <property type="entry name" value="HTH_LACI_2"/>
    <property type="match status" value="1"/>
</dbReference>
<accession>A0ABX0R0L2</accession>
<evidence type="ECO:0000256" key="3">
    <source>
        <dbReference type="ARBA" id="ARBA00023125"/>
    </source>
</evidence>
<evidence type="ECO:0000256" key="4">
    <source>
        <dbReference type="ARBA" id="ARBA00023163"/>
    </source>
</evidence>
<name>A0ABX0R0L2_9GAMM</name>
<evidence type="ECO:0000313" key="6">
    <source>
        <dbReference type="EMBL" id="NIF02469.1"/>
    </source>
</evidence>
<dbReference type="Proteomes" id="UP000780690">
    <property type="component" value="Unassembled WGS sequence"/>
</dbReference>
<dbReference type="SMART" id="SM00354">
    <property type="entry name" value="HTH_LACI"/>
    <property type="match status" value="1"/>
</dbReference>
<dbReference type="EMBL" id="VWXD01000008">
    <property type="protein sequence ID" value="NIF02469.1"/>
    <property type="molecule type" value="Genomic_DNA"/>
</dbReference>
<dbReference type="InterPro" id="IPR001761">
    <property type="entry name" value="Peripla_BP/Lac1_sug-bd_dom"/>
</dbReference>
<dbReference type="InterPro" id="IPR000843">
    <property type="entry name" value="HTH_LacI"/>
</dbReference>
<dbReference type="CDD" id="cd06278">
    <property type="entry name" value="PBP1_LacI-like"/>
    <property type="match status" value="1"/>
</dbReference>
<sequence length="350" mass="37727">MAGPNRRAVTSYDVAKAAGVSQSAVSRAFTEGAKISAATKDKVKKVAAELGYRPSFIAQSLINRRSNLIGIVVPGLMNPFYSAALDNLSHKLNLMGYRVLLFSMFRDDDTDPIMEEILRHRVEALILVSSSLSSHFDEECRLLGLPVVLLNRKNDSETVSSVTSNNLAGGAAIAEFLIKAGHRQLAFIAGRDSSSTSRDRETGFGQRISEMGAPAALRDAGMWTIEEAMNATRRLMSLPKTPDALFCANDMMAIGALNVVVGEMGLKAGSDISVVGFDDISMASWPLINLTTWVQPLTEMVDLTVSMIKSQLEDNEAEPVQHVLVGKLIIRGSSRSIGGDIGKDTTLPNL</sequence>
<evidence type="ECO:0000259" key="5">
    <source>
        <dbReference type="PROSITE" id="PS50932"/>
    </source>
</evidence>
<dbReference type="Pfam" id="PF00356">
    <property type="entry name" value="LacI"/>
    <property type="match status" value="1"/>
</dbReference>
<dbReference type="Pfam" id="PF00532">
    <property type="entry name" value="Peripla_BP_1"/>
    <property type="match status" value="1"/>
</dbReference>
<gene>
    <name evidence="6" type="ORF">F3J38_20820</name>
</gene>
<keyword evidence="1" id="KW-0678">Repressor</keyword>
<feature type="domain" description="HTH lacI-type" evidence="5">
    <location>
        <begin position="9"/>
        <end position="63"/>
    </location>
</feature>
<keyword evidence="4" id="KW-0804">Transcription</keyword>
<dbReference type="PANTHER" id="PTHR30146:SF95">
    <property type="entry name" value="RIBOSE OPERON REPRESSOR"/>
    <property type="match status" value="1"/>
</dbReference>